<sequence>MSVDDEQWLTIAIAHFNDVHIVPVLNHLSVDVACYGNHGPRRALCQCTFPWLLSNATSPRGVLLASAHSHLIKEVGSLRDWPSNCQHLPFDTRIEDPAVCAERVALELREKHGADVVIAITHMRLEEDVGVAAHVDLVLGGHDHEYILHGNQYTCVGDHAEGDIRIVKSGRDFREFSIVKMHVERRAGRSCADNMEGMLDLTPMLRRRSFVHAVDHIREPSFGFEDPRMLAAIASVDHRIASVSHSRTFHIRSAEANLGNLLAGAVRTFYSTDFAFVNSGSVRCDRVIPEGVLTVRDIIDIVPFDNPWVNSVSDMRSDGRSLQISGLSIVVDLRRKETRPGRPGGGNDGCILLMNLLSPEGRHGSNKGGVESASGAGGTDLGDMHDEMLNRAAREIVASTRDGLPVLAPEASGRIKFL</sequence>
<protein>
    <submittedName>
        <fullName evidence="3">Metallo-dependent phosphatase-like protein</fullName>
    </submittedName>
</protein>
<dbReference type="STRING" id="97359.A0A550CYH1"/>
<reference evidence="3 4" key="1">
    <citation type="journal article" date="2019" name="New Phytol.">
        <title>Comparative genomics reveals unique wood-decay strategies and fruiting body development in the Schizophyllaceae.</title>
        <authorList>
            <person name="Almasi E."/>
            <person name="Sahu N."/>
            <person name="Krizsan K."/>
            <person name="Balint B."/>
            <person name="Kovacs G.M."/>
            <person name="Kiss B."/>
            <person name="Cseklye J."/>
            <person name="Drula E."/>
            <person name="Henrissat B."/>
            <person name="Nagy I."/>
            <person name="Chovatia M."/>
            <person name="Adam C."/>
            <person name="LaButti K."/>
            <person name="Lipzen A."/>
            <person name="Riley R."/>
            <person name="Grigoriev I.V."/>
            <person name="Nagy L.G."/>
        </authorList>
    </citation>
    <scope>NUCLEOTIDE SEQUENCE [LARGE SCALE GENOMIC DNA]</scope>
    <source>
        <strain evidence="3 4">NL-1724</strain>
    </source>
</reference>
<proteinExistence type="inferred from homology"/>
<dbReference type="Pfam" id="PF02872">
    <property type="entry name" value="5_nucleotid_C"/>
    <property type="match status" value="1"/>
</dbReference>
<dbReference type="GO" id="GO:0016787">
    <property type="term" value="F:hydrolase activity"/>
    <property type="evidence" value="ECO:0007669"/>
    <property type="project" value="InterPro"/>
</dbReference>
<evidence type="ECO:0000256" key="1">
    <source>
        <dbReference type="ARBA" id="ARBA00006654"/>
    </source>
</evidence>
<dbReference type="SUPFAM" id="SSF56300">
    <property type="entry name" value="Metallo-dependent phosphatases"/>
    <property type="match status" value="1"/>
</dbReference>
<dbReference type="InterPro" id="IPR036907">
    <property type="entry name" value="5'-Nucleotdase_C_sf"/>
</dbReference>
<dbReference type="InterPro" id="IPR008334">
    <property type="entry name" value="5'-Nucleotdase_C"/>
</dbReference>
<evidence type="ECO:0000313" key="3">
    <source>
        <dbReference type="EMBL" id="TRM69845.1"/>
    </source>
</evidence>
<keyword evidence="4" id="KW-1185">Reference proteome</keyword>
<accession>A0A550CYH1</accession>
<dbReference type="InterPro" id="IPR006179">
    <property type="entry name" value="5_nucleotidase/apyrase"/>
</dbReference>
<feature type="domain" description="5'-Nucleotidase C-terminal" evidence="2">
    <location>
        <begin position="247"/>
        <end position="308"/>
    </location>
</feature>
<dbReference type="Gene3D" id="3.60.21.10">
    <property type="match status" value="1"/>
</dbReference>
<dbReference type="InterPro" id="IPR029052">
    <property type="entry name" value="Metallo-depent_PP-like"/>
</dbReference>
<dbReference type="PANTHER" id="PTHR11575:SF41">
    <property type="entry name" value="PUTATIVE (AFU_ORTHOLOGUE AFUA_1G01160)-RELATED"/>
    <property type="match status" value="1"/>
</dbReference>
<evidence type="ECO:0000259" key="2">
    <source>
        <dbReference type="Pfam" id="PF02872"/>
    </source>
</evidence>
<dbReference type="GO" id="GO:0009166">
    <property type="term" value="P:nucleotide catabolic process"/>
    <property type="evidence" value="ECO:0007669"/>
    <property type="project" value="InterPro"/>
</dbReference>
<dbReference type="EMBL" id="VDMD01000001">
    <property type="protein sequence ID" value="TRM69845.1"/>
    <property type="molecule type" value="Genomic_DNA"/>
</dbReference>
<dbReference type="AlphaFoldDB" id="A0A550CYH1"/>
<dbReference type="OrthoDB" id="10252235at2759"/>
<evidence type="ECO:0000313" key="4">
    <source>
        <dbReference type="Proteomes" id="UP000320762"/>
    </source>
</evidence>
<dbReference type="PANTHER" id="PTHR11575">
    <property type="entry name" value="5'-NUCLEOTIDASE-RELATED"/>
    <property type="match status" value="1"/>
</dbReference>
<gene>
    <name evidence="3" type="ORF">BD626DRAFT_544438</name>
</gene>
<dbReference type="Gene3D" id="3.90.780.10">
    <property type="entry name" value="5'-Nucleotidase, C-terminal domain"/>
    <property type="match status" value="1"/>
</dbReference>
<dbReference type="SUPFAM" id="SSF55816">
    <property type="entry name" value="5'-nucleotidase (syn. UDP-sugar hydrolase), C-terminal domain"/>
    <property type="match status" value="1"/>
</dbReference>
<name>A0A550CYH1_9AGAR</name>
<organism evidence="3 4">
    <name type="scientific">Schizophyllum amplum</name>
    <dbReference type="NCBI Taxonomy" id="97359"/>
    <lineage>
        <taxon>Eukaryota</taxon>
        <taxon>Fungi</taxon>
        <taxon>Dikarya</taxon>
        <taxon>Basidiomycota</taxon>
        <taxon>Agaricomycotina</taxon>
        <taxon>Agaricomycetes</taxon>
        <taxon>Agaricomycetidae</taxon>
        <taxon>Agaricales</taxon>
        <taxon>Schizophyllaceae</taxon>
        <taxon>Schizophyllum</taxon>
    </lineage>
</organism>
<comment type="similarity">
    <text evidence="1">Belongs to the 5'-nucleotidase family.</text>
</comment>
<comment type="caution">
    <text evidence="3">The sequence shown here is derived from an EMBL/GenBank/DDBJ whole genome shotgun (WGS) entry which is preliminary data.</text>
</comment>
<dbReference type="Proteomes" id="UP000320762">
    <property type="component" value="Unassembled WGS sequence"/>
</dbReference>